<gene>
    <name evidence="2" type="ORF">OLEA9_A095651</name>
</gene>
<sequence length="184" mass="20431">MTTAMTTTTAATTNSATTTSTTATITTITFAPLPYRRSSQQSSLHEHHQHLAGLPTAPPLRRRNKITATNKIQKIISTVAQKPHQIRSLTNQLSPMQALQLQYRQQPNPAPHHHHHDLQHRQNSFDGYTFINSRRATLSLCTKIVGNRIHCQRVLGPSSPINHCRKVLCSKIGAPCLLEGIGKK</sequence>
<comment type="caution">
    <text evidence="2">The sequence shown here is derived from an EMBL/GenBank/DDBJ whole genome shotgun (WGS) entry which is preliminary data.</text>
</comment>
<organism evidence="2 3">
    <name type="scientific">Olea europaea subsp. europaea</name>
    <dbReference type="NCBI Taxonomy" id="158383"/>
    <lineage>
        <taxon>Eukaryota</taxon>
        <taxon>Viridiplantae</taxon>
        <taxon>Streptophyta</taxon>
        <taxon>Embryophyta</taxon>
        <taxon>Tracheophyta</taxon>
        <taxon>Spermatophyta</taxon>
        <taxon>Magnoliopsida</taxon>
        <taxon>eudicotyledons</taxon>
        <taxon>Gunneridae</taxon>
        <taxon>Pentapetalae</taxon>
        <taxon>asterids</taxon>
        <taxon>lamiids</taxon>
        <taxon>Lamiales</taxon>
        <taxon>Oleaceae</taxon>
        <taxon>Oleeae</taxon>
        <taxon>Olea</taxon>
    </lineage>
</organism>
<keyword evidence="3" id="KW-1185">Reference proteome</keyword>
<evidence type="ECO:0000313" key="2">
    <source>
        <dbReference type="EMBL" id="CAA2992587.1"/>
    </source>
</evidence>
<name>A0A8S0SKS3_OLEEU</name>
<dbReference type="EMBL" id="CACTIH010005438">
    <property type="protein sequence ID" value="CAA2992587.1"/>
    <property type="molecule type" value="Genomic_DNA"/>
</dbReference>
<dbReference type="Gramene" id="OE9A095651T1">
    <property type="protein sequence ID" value="OE9A095651C1"/>
    <property type="gene ID" value="OE9A095651"/>
</dbReference>
<evidence type="ECO:0000313" key="3">
    <source>
        <dbReference type="Proteomes" id="UP000594638"/>
    </source>
</evidence>
<feature type="region of interest" description="Disordered" evidence="1">
    <location>
        <begin position="37"/>
        <end position="63"/>
    </location>
</feature>
<accession>A0A8S0SKS3</accession>
<dbReference type="Proteomes" id="UP000594638">
    <property type="component" value="Unassembled WGS sequence"/>
</dbReference>
<evidence type="ECO:0000256" key="1">
    <source>
        <dbReference type="SAM" id="MobiDB-lite"/>
    </source>
</evidence>
<reference evidence="2 3" key="1">
    <citation type="submission" date="2019-12" db="EMBL/GenBank/DDBJ databases">
        <authorList>
            <person name="Alioto T."/>
            <person name="Alioto T."/>
            <person name="Gomez Garrido J."/>
        </authorList>
    </citation>
    <scope>NUCLEOTIDE SEQUENCE [LARGE SCALE GENOMIC DNA]</scope>
</reference>
<proteinExistence type="predicted"/>
<dbReference type="AlphaFoldDB" id="A0A8S0SKS3"/>
<protein>
    <submittedName>
        <fullName evidence="2">Uncharacterized protein</fullName>
    </submittedName>
</protein>